<dbReference type="GO" id="GO:0016491">
    <property type="term" value="F:oxidoreductase activity"/>
    <property type="evidence" value="ECO:0007669"/>
    <property type="project" value="InterPro"/>
</dbReference>
<comment type="caution">
    <text evidence="2">The sequence shown here is derived from an EMBL/GenBank/DDBJ whole genome shotgun (WGS) entry which is preliminary data.</text>
</comment>
<feature type="domain" description="Alkyl hydroperoxide reductase subunit C/ Thiol specific antioxidant" evidence="1">
    <location>
        <begin position="203"/>
        <end position="246"/>
    </location>
</feature>
<evidence type="ECO:0000259" key="1">
    <source>
        <dbReference type="Pfam" id="PF00578"/>
    </source>
</evidence>
<gene>
    <name evidence="2" type="ORF">S03H2_59046</name>
</gene>
<feature type="non-terminal residue" evidence="2">
    <location>
        <position position="247"/>
    </location>
</feature>
<dbReference type="CDD" id="cd02966">
    <property type="entry name" value="TlpA_like_family"/>
    <property type="match status" value="1"/>
</dbReference>
<feature type="non-terminal residue" evidence="2">
    <location>
        <position position="1"/>
    </location>
</feature>
<name>X1IA03_9ZZZZ</name>
<dbReference type="InterPro" id="IPR000866">
    <property type="entry name" value="AhpC/TSA"/>
</dbReference>
<evidence type="ECO:0000313" key="2">
    <source>
        <dbReference type="EMBL" id="GAH79251.1"/>
    </source>
</evidence>
<organism evidence="2">
    <name type="scientific">marine sediment metagenome</name>
    <dbReference type="NCBI Taxonomy" id="412755"/>
    <lineage>
        <taxon>unclassified sequences</taxon>
        <taxon>metagenomes</taxon>
        <taxon>ecological metagenomes</taxon>
    </lineage>
</organism>
<dbReference type="PANTHER" id="PTHR42852">
    <property type="entry name" value="THIOL:DISULFIDE INTERCHANGE PROTEIN DSBE"/>
    <property type="match status" value="1"/>
</dbReference>
<dbReference type="InterPro" id="IPR036249">
    <property type="entry name" value="Thioredoxin-like_sf"/>
</dbReference>
<sequence length="247" mass="28538">DPNNISPHCAELIKEIERITNTLPERPGPEANQEQYDKLKAGDFKVRKHRIAVIEKLEKEGLSAKELRPYIEMKIEDIERCFYYARLGEANWFEGKLYSTMDEGSPLAKTLATELFWSLNIYHVNTHLMHLSEVDMQQIADFELSRKNQPEAGRLIVKAFMGGLSRDAKVKWSTWILDNMHPESEGYRRVAAREERKSSRGKIFKFSGKDLNGKELNSEQLKGKVVLLDFWAFWCGFCLAEIPNLKG</sequence>
<dbReference type="GO" id="GO:0016209">
    <property type="term" value="F:antioxidant activity"/>
    <property type="evidence" value="ECO:0007669"/>
    <property type="project" value="InterPro"/>
</dbReference>
<reference evidence="2" key="1">
    <citation type="journal article" date="2014" name="Front. Microbiol.">
        <title>High frequency of phylogenetically diverse reductive dehalogenase-homologous genes in deep subseafloor sedimentary metagenomes.</title>
        <authorList>
            <person name="Kawai M."/>
            <person name="Futagami T."/>
            <person name="Toyoda A."/>
            <person name="Takaki Y."/>
            <person name="Nishi S."/>
            <person name="Hori S."/>
            <person name="Arai W."/>
            <person name="Tsubouchi T."/>
            <person name="Morono Y."/>
            <person name="Uchiyama I."/>
            <person name="Ito T."/>
            <person name="Fujiyama A."/>
            <person name="Inagaki F."/>
            <person name="Takami H."/>
        </authorList>
    </citation>
    <scope>NUCLEOTIDE SEQUENCE</scope>
    <source>
        <strain evidence="2">Expedition CK06-06</strain>
    </source>
</reference>
<proteinExistence type="predicted"/>
<dbReference type="EMBL" id="BARU01037953">
    <property type="protein sequence ID" value="GAH79251.1"/>
    <property type="molecule type" value="Genomic_DNA"/>
</dbReference>
<dbReference type="InterPro" id="IPR050553">
    <property type="entry name" value="Thioredoxin_ResA/DsbE_sf"/>
</dbReference>
<dbReference type="Pfam" id="PF00578">
    <property type="entry name" value="AhpC-TSA"/>
    <property type="match status" value="1"/>
</dbReference>
<dbReference type="Gene3D" id="3.40.30.10">
    <property type="entry name" value="Glutaredoxin"/>
    <property type="match status" value="1"/>
</dbReference>
<dbReference type="PANTHER" id="PTHR42852:SF13">
    <property type="entry name" value="PROTEIN DIPZ"/>
    <property type="match status" value="1"/>
</dbReference>
<dbReference type="AlphaFoldDB" id="X1IA03"/>
<protein>
    <recommendedName>
        <fullName evidence="1">Alkyl hydroperoxide reductase subunit C/ Thiol specific antioxidant domain-containing protein</fullName>
    </recommendedName>
</protein>
<dbReference type="SUPFAM" id="SSF52833">
    <property type="entry name" value="Thioredoxin-like"/>
    <property type="match status" value="1"/>
</dbReference>
<accession>X1IA03</accession>